<dbReference type="Gene3D" id="3.30.70.1230">
    <property type="entry name" value="Nucleotide cyclase"/>
    <property type="match status" value="2"/>
</dbReference>
<dbReference type="PANTHER" id="PTHR16305:SF28">
    <property type="entry name" value="GUANYLATE CYCLASE DOMAIN-CONTAINING PROTEIN"/>
    <property type="match status" value="1"/>
</dbReference>
<protein>
    <submittedName>
        <fullName evidence="6">Adenylate cyclase type 10-like</fullName>
    </submittedName>
</protein>
<evidence type="ECO:0000256" key="3">
    <source>
        <dbReference type="ARBA" id="ARBA00023239"/>
    </source>
</evidence>
<keyword evidence="1" id="KW-0547">Nucleotide-binding</keyword>
<reference evidence="6" key="1">
    <citation type="submission" date="2025-08" db="UniProtKB">
        <authorList>
            <consortium name="RefSeq"/>
        </authorList>
    </citation>
    <scope>IDENTIFICATION</scope>
    <source>
        <tissue evidence="6">Whole body</tissue>
    </source>
</reference>
<keyword evidence="3" id="KW-0456">Lyase</keyword>
<dbReference type="RefSeq" id="XP_015190986.1">
    <property type="nucleotide sequence ID" value="XM_015335500.1"/>
</dbReference>
<dbReference type="InterPro" id="IPR001054">
    <property type="entry name" value="A/G_cyclase"/>
</dbReference>
<dbReference type="SUPFAM" id="SSF52540">
    <property type="entry name" value="P-loop containing nucleoside triphosphate hydrolases"/>
    <property type="match status" value="1"/>
</dbReference>
<sequence>MATFVPNEIILAKDLTKKITNKFNAILLFLDISGFSILYNKYTNAENGGMYAYTMLLNKYLNVIVEEIYSTGGDILKFSQNAILSLWRIYQDELMINVIPKVISCALRLQKLLANIDRTEKIMSKINALISAGNVIFGIIGNELSRHYIITGQPILDLRKAKKVCLPGDLVLSMNAWEHCTPSQYKYVIKDEYNIKIIKVIQDDRRLVRTSTSIRPLISSVSKRWNRKIMRRLTELLQKKIIITREEESSSTSDENTDDKIFSARKLMVEEMKRNMAIQLKIYLIHAVAEQITHDLPLEHLMETRRITMVSIDIKSTDCSDFELIYLVDECYLLLHGIIKPNSGCIYSMNLYDNDISFSIVFGLEESNENVDDNNEEITKNAIVCAYKILQALKIQCFIRGTSIGVSTGVAYCGVVGHNSRKDYMITGIPVNNAKSIMEISYDKVCCDYDTVMHSNLCRNAFRSRGVQNLKISGKCHVYEFLGIPSIQPTPINTSNINYRYPILGRFQELETFNDILDNIGVMDRNNSGLLIMGNERSGKSRLLDAYVTIAKNRQINVIQLPLHYSYSEKEYTVIYHILLLILEAEDCKSIKDRERVLKKKLGSFLFSTEFCYLNTLMKVSFPLSNEYCASNSWQRYIKMTQIFNIILNQSGKMCIFLDDFHYTDLMSWQFISLALNNVNVVIVITTLNPSLNIAKFDIEDIIFEDKRLIKRTLQGLDNQFLTAFACQFLNVVAIPKSLDVILKKYSQNNIGWCELYLSLTLQSNGLDFLTMTATELKKYNLVFPESSMITKVPSNLLPEDVIPSSELNTFHVCITNELYIGFLDANLSYIGLKKKLYERMNSYQQEFIKCAASLGRLFVRTIVQTVMLNSTAVYTAKTVSELIRIRIIECASIQRTLFYTDDHLYGLFIRRQTFSNMHHLIQCDCPLSHDFSIPTLPAYSNCKMLEFKILSFHKMLYDMLQQDKKDEYWQRACQIYERETQKCSECGGGSFFRIFSRKLSVEIPSTMSLVRREPTQSILKTNIQQPIRTDILRTQRIPIMPFFDNDQEDEQPVEDFSSDVISVSSKIGFLFDRSRSKFLRRSSVTPQRITDPSRYIFLKKFTSIDYRNCHCYDKVNYIFWKLSEYIEQIGSDEDILEFLIGYSAGLIYIAEPLFALKILEMAEEVNKNIEKECQQKETCNKYPIINKSMIFMLLGDAHMALGNYCQAKITYTKAISSRMRIPRSKLAICYITFKEKLYLRIRIRFLNHFMNRYQGPTAFDNLQLASFLQRISSVLMIEKKTKAAQSFILQSLRLGIESSGNFSKQAEIYLTAVKVLRHTGDFNFIKRLEYLMMEVIKTKIYWYYAEDLRLMTKIFMAMYEIRALRGEFQEAIKFGRKILRITNTMKLTHGKLALLPSFIEIMMWTKHISEAIDLINELYYLSDEDIDSSAITWYYALSLEFLLQAGIFLESYESCLRHAKTLANCKTKGCVSRDPECLTRLLSGLWIWQLRMGYRIDESFELTVDIYTKRVQHDIFSTIITCGQGLECFLLVLIRCINLKKANQLIEILNAVQKIIKTLNRVSKRAPFIKPLLYFLKSHMNTIHGRKSKRNYNLHKAEKWSRLQDNKCMAAWILQNKRAMTIGNLGEYWMENVAYVYNIHWQDIHNFDLRSWASILYPLPIPNTYL</sequence>
<proteinExistence type="predicted"/>
<dbReference type="PROSITE" id="PS50125">
    <property type="entry name" value="GUANYLATE_CYCLASE_2"/>
    <property type="match status" value="1"/>
</dbReference>
<evidence type="ECO:0000259" key="4">
    <source>
        <dbReference type="PROSITE" id="PS50125"/>
    </source>
</evidence>
<name>A0ABM1JEU8_POLDO</name>
<dbReference type="SUPFAM" id="SSF55073">
    <property type="entry name" value="Nucleotide cyclase"/>
    <property type="match status" value="2"/>
</dbReference>
<organism evidence="5 6">
    <name type="scientific">Polistes dominula</name>
    <name type="common">European paper wasp</name>
    <name type="synonym">Vespa dominula</name>
    <dbReference type="NCBI Taxonomy" id="743375"/>
    <lineage>
        <taxon>Eukaryota</taxon>
        <taxon>Metazoa</taxon>
        <taxon>Ecdysozoa</taxon>
        <taxon>Arthropoda</taxon>
        <taxon>Hexapoda</taxon>
        <taxon>Insecta</taxon>
        <taxon>Pterygota</taxon>
        <taxon>Neoptera</taxon>
        <taxon>Endopterygota</taxon>
        <taxon>Hymenoptera</taxon>
        <taxon>Apocrita</taxon>
        <taxon>Aculeata</taxon>
        <taxon>Vespoidea</taxon>
        <taxon>Vespidae</taxon>
        <taxon>Polistinae</taxon>
        <taxon>Polistini</taxon>
        <taxon>Polistes</taxon>
    </lineage>
</organism>
<evidence type="ECO:0000256" key="2">
    <source>
        <dbReference type="ARBA" id="ARBA00022840"/>
    </source>
</evidence>
<dbReference type="GeneID" id="107074249"/>
<evidence type="ECO:0000313" key="5">
    <source>
        <dbReference type="Proteomes" id="UP000694924"/>
    </source>
</evidence>
<dbReference type="Proteomes" id="UP000694924">
    <property type="component" value="Unplaced"/>
</dbReference>
<keyword evidence="2" id="KW-0067">ATP-binding</keyword>
<evidence type="ECO:0000256" key="1">
    <source>
        <dbReference type="ARBA" id="ARBA00022741"/>
    </source>
</evidence>
<keyword evidence="5" id="KW-1185">Reference proteome</keyword>
<dbReference type="PANTHER" id="PTHR16305">
    <property type="entry name" value="TESTICULAR SOLUBLE ADENYLYL CYCLASE"/>
    <property type="match status" value="1"/>
</dbReference>
<dbReference type="InterPro" id="IPR027417">
    <property type="entry name" value="P-loop_NTPase"/>
</dbReference>
<gene>
    <name evidence="6" type="primary">LOC107074249</name>
</gene>
<feature type="domain" description="Guanylate cyclase" evidence="4">
    <location>
        <begin position="26"/>
        <end position="162"/>
    </location>
</feature>
<dbReference type="Gene3D" id="3.40.50.300">
    <property type="entry name" value="P-loop containing nucleotide triphosphate hydrolases"/>
    <property type="match status" value="1"/>
</dbReference>
<dbReference type="InterPro" id="IPR029787">
    <property type="entry name" value="Nucleotide_cyclase"/>
</dbReference>
<evidence type="ECO:0000313" key="6">
    <source>
        <dbReference type="RefSeq" id="XP_015190986.1"/>
    </source>
</evidence>
<accession>A0ABM1JEU8</accession>